<organism evidence="3 4">
    <name type="scientific">Phytophthora ramorum</name>
    <name type="common">Sudden oak death agent</name>
    <dbReference type="NCBI Taxonomy" id="164328"/>
    <lineage>
        <taxon>Eukaryota</taxon>
        <taxon>Sar</taxon>
        <taxon>Stramenopiles</taxon>
        <taxon>Oomycota</taxon>
        <taxon>Peronosporomycetes</taxon>
        <taxon>Peronosporales</taxon>
        <taxon>Peronosporaceae</taxon>
        <taxon>Phytophthora</taxon>
    </lineage>
</organism>
<dbReference type="eggNOG" id="ENOG502R9JC">
    <property type="taxonomic scope" value="Eukaryota"/>
</dbReference>
<reference evidence="3" key="2">
    <citation type="submission" date="2015-06" db="UniProtKB">
        <authorList>
            <consortium name="EnsemblProtists"/>
        </authorList>
    </citation>
    <scope>IDENTIFICATION</scope>
    <source>
        <strain evidence="3">Pr102</strain>
    </source>
</reference>
<sequence>MSLFSAPLEEGLAFDTGPEGVFAVQDYALSTNKAVRVERASGADRRLVCASEQPCGFFVQIYRQRLQAKKYGKWYIASMQLAHSETCDSKGRLTTRQIAELPAFMAAVQASPKASIESLVALMLERHGMSLERQVRLVYRARDLVRNGKAVVRNNFLLSQDAPLPTRQFVHRPVKKDPSETKKPKNLDRMAWTDILIESLLIERIVKHGAQFIEAGHQSQHRELWDIIQKEFNEMHDVTVTVPQLRAKFRYLRDQYLRARADEEEAARDTDKLVIYPRCWDMLAEYFGDVPRSSPGVDVNNEEVIEAEPATNQAIQSAPVSILSVPFQQALVQPVPFQSTPVQAVPMQSDTMQIIPAQPSPVYSPPQAQLPVTQQTSSPARSDAASKRRRLTLEASVLQPESRLGAFNPAPAAVPPVSSDVAVKLETIQSTQREMARSMEGMKQLVEQSNEAIRSLQQALNQSNQVNAALLDFLRRQPGV</sequence>
<feature type="region of interest" description="Disordered" evidence="2">
    <location>
        <begin position="356"/>
        <end position="389"/>
    </location>
</feature>
<dbReference type="Proteomes" id="UP000005238">
    <property type="component" value="Unassembled WGS sequence"/>
</dbReference>
<evidence type="ECO:0000313" key="4">
    <source>
        <dbReference type="Proteomes" id="UP000005238"/>
    </source>
</evidence>
<dbReference type="EnsemblProtists" id="Phyra73833">
    <property type="protein sequence ID" value="Phyra73833"/>
    <property type="gene ID" value="Phyra73833"/>
</dbReference>
<name>H3GDZ6_PHYRM</name>
<dbReference type="OrthoDB" id="70173at2759"/>
<keyword evidence="1" id="KW-0175">Coiled coil</keyword>
<accession>H3GDZ6</accession>
<reference evidence="4" key="1">
    <citation type="journal article" date="2006" name="Science">
        <title>Phytophthora genome sequences uncover evolutionary origins and mechanisms of pathogenesis.</title>
        <authorList>
            <person name="Tyler B.M."/>
            <person name="Tripathy S."/>
            <person name="Zhang X."/>
            <person name="Dehal P."/>
            <person name="Jiang R.H."/>
            <person name="Aerts A."/>
            <person name="Arredondo F.D."/>
            <person name="Baxter L."/>
            <person name="Bensasson D."/>
            <person name="Beynon J.L."/>
            <person name="Chapman J."/>
            <person name="Damasceno C.M."/>
            <person name="Dorrance A.E."/>
            <person name="Dou D."/>
            <person name="Dickerman A.W."/>
            <person name="Dubchak I.L."/>
            <person name="Garbelotto M."/>
            <person name="Gijzen M."/>
            <person name="Gordon S.G."/>
            <person name="Govers F."/>
            <person name="Grunwald N.J."/>
            <person name="Huang W."/>
            <person name="Ivors K.L."/>
            <person name="Jones R.W."/>
            <person name="Kamoun S."/>
            <person name="Krampis K."/>
            <person name="Lamour K.H."/>
            <person name="Lee M.K."/>
            <person name="McDonald W.H."/>
            <person name="Medina M."/>
            <person name="Meijer H.J."/>
            <person name="Nordberg E.K."/>
            <person name="Maclean D.J."/>
            <person name="Ospina-Giraldo M.D."/>
            <person name="Morris P.F."/>
            <person name="Phuntumart V."/>
            <person name="Putnam N.H."/>
            <person name="Rash S."/>
            <person name="Rose J.K."/>
            <person name="Sakihama Y."/>
            <person name="Salamov A.A."/>
            <person name="Savidor A."/>
            <person name="Scheuring C.F."/>
            <person name="Smith B.M."/>
            <person name="Sobral B.W."/>
            <person name="Terry A."/>
            <person name="Torto-Alalibo T.A."/>
            <person name="Win J."/>
            <person name="Xu Z."/>
            <person name="Zhang H."/>
            <person name="Grigoriev I.V."/>
            <person name="Rokhsar D.S."/>
            <person name="Boore J.L."/>
        </authorList>
    </citation>
    <scope>NUCLEOTIDE SEQUENCE [LARGE SCALE GENOMIC DNA]</scope>
    <source>
        <strain evidence="4">Pr102</strain>
    </source>
</reference>
<dbReference type="GeneID" id="94217003"/>
<keyword evidence="4" id="KW-1185">Reference proteome</keyword>
<dbReference type="InParanoid" id="H3GDZ6"/>
<dbReference type="VEuPathDB" id="FungiDB:KRP22_13596"/>
<feature type="compositionally biased region" description="Polar residues" evidence="2">
    <location>
        <begin position="366"/>
        <end position="380"/>
    </location>
</feature>
<proteinExistence type="predicted"/>
<evidence type="ECO:0008006" key="5">
    <source>
        <dbReference type="Google" id="ProtNLM"/>
    </source>
</evidence>
<dbReference type="EMBL" id="DS566002">
    <property type="status" value="NOT_ANNOTATED_CDS"/>
    <property type="molecule type" value="Genomic_DNA"/>
</dbReference>
<protein>
    <recommendedName>
        <fullName evidence="5">Myb/SANT-like domain-containing protein</fullName>
    </recommendedName>
</protein>
<dbReference type="RefSeq" id="XP_067741544.1">
    <property type="nucleotide sequence ID" value="XM_067881283.1"/>
</dbReference>
<evidence type="ECO:0000256" key="2">
    <source>
        <dbReference type="SAM" id="MobiDB-lite"/>
    </source>
</evidence>
<evidence type="ECO:0000313" key="3">
    <source>
        <dbReference type="EnsemblProtists" id="Phyra73833"/>
    </source>
</evidence>
<evidence type="ECO:0000256" key="1">
    <source>
        <dbReference type="SAM" id="Coils"/>
    </source>
</evidence>
<dbReference type="AlphaFoldDB" id="H3GDZ6"/>
<dbReference type="VEuPathDB" id="FungiDB:KRP23_10790"/>
<dbReference type="HOGENOM" id="CLU_587245_0_0_1"/>
<feature type="coiled-coil region" evidence="1">
    <location>
        <begin position="439"/>
        <end position="466"/>
    </location>
</feature>
<dbReference type="OMA" id="YGKWYIA"/>